<dbReference type="GO" id="GO:0003723">
    <property type="term" value="F:RNA binding"/>
    <property type="evidence" value="ECO:0007669"/>
    <property type="project" value="InterPro"/>
</dbReference>
<keyword evidence="7" id="KW-1185">Reference proteome</keyword>
<dbReference type="OrthoDB" id="25767at2759"/>
<dbReference type="InterPro" id="IPR020103">
    <property type="entry name" value="PsdUridine_synth_cat_dom_sf"/>
</dbReference>
<dbReference type="GO" id="GO:0005634">
    <property type="term" value="C:nucleus"/>
    <property type="evidence" value="ECO:0007669"/>
    <property type="project" value="TreeGrafter"/>
</dbReference>
<evidence type="ECO:0000256" key="1">
    <source>
        <dbReference type="ARBA" id="ARBA00009375"/>
    </source>
</evidence>
<dbReference type="InterPro" id="IPR020095">
    <property type="entry name" value="PsdUridine_synth_TruA_C"/>
</dbReference>
<dbReference type="GO" id="GO:0031119">
    <property type="term" value="P:tRNA pseudouridine synthesis"/>
    <property type="evidence" value="ECO:0007669"/>
    <property type="project" value="TreeGrafter"/>
</dbReference>
<dbReference type="FunCoup" id="A0A0D2A6K1">
    <property type="interactions" value="724"/>
</dbReference>
<feature type="region of interest" description="Disordered" evidence="4">
    <location>
        <begin position="225"/>
        <end position="270"/>
    </location>
</feature>
<comment type="similarity">
    <text evidence="1">Belongs to the tRNA pseudouridine synthase TruA family.</text>
</comment>
<dbReference type="Gene3D" id="3.30.70.660">
    <property type="entry name" value="Pseudouridine synthase I, catalytic domain, C-terminal subdomain"/>
    <property type="match status" value="1"/>
</dbReference>
<evidence type="ECO:0000256" key="2">
    <source>
        <dbReference type="ARBA" id="ARBA00022694"/>
    </source>
</evidence>
<dbReference type="STRING" id="253628.A0A0D2A6K1"/>
<sequence length="668" mass="74244">MRCAKTLTRLDASVSHLVYHRLRRGRPSLLRLDSGFTASYSSMASTPGTDYGNWSHEDLIKRVTQLESELKAQQERLTSLLPQPAAEPAPAAEVTTAKKKTKKHTPFDPSKYTTRYIALKFAYLGARYNGFEHHIGNATPLPTIEEELWKALVKTRLIFPPSLYGEDGAPLLSGKAGVEEVERLPAGVVGDWTGCEYSKCGRTDRGVSAFGQVIGLRVRSARPKEKVKKAKKEKDEEVEAANVGEGKDSTDALGAMTTLPGSAQEDSGHSYHNMEGVEEREGEVEDDKPPRFDPVKDELPYLVLLNRVLPPDIRVLAWCPNTPPNFDARFSCKERKYRYFFTSPAFLPLPGAAGISPRTSGREGWLDIDAMREAASYLVGTHDFRNLCKVDPSKQLTSFTRRITDARIVEVGEVGGLDFVKMAHLTDTAFSEEGKRVPASKGMRLFSFDVQGSAFLWHQVRCMVAILFLVGQGLEKPSVVKELLDVKKNPCKPHYEMASDQPLVLWDCMFSADPDKGRFNEEDRQQSKGYVDRGVGEDELEWVYAADSGPGTSNQVKWGPLGLMTDLWKGWRKAKMDEVLAAQLLDMVSTQGRNDGVDSRGPVPAPDRSGKENQRVFEGHDSALPRGKYVPVMQRPLMEPVEVINAKWAARKGRPPRFASSVADDGRD</sequence>
<name>A0A0D2A6K1_9PEZI</name>
<dbReference type="RefSeq" id="XP_016212074.1">
    <property type="nucleotide sequence ID" value="XM_016359992.1"/>
</dbReference>
<dbReference type="InterPro" id="IPR020094">
    <property type="entry name" value="TruA/RsuA/RluB/E/F_N"/>
</dbReference>
<accession>A0A0D2A6K1</accession>
<gene>
    <name evidence="6" type="ORF">PV09_06361</name>
</gene>
<dbReference type="GeneID" id="27314334"/>
<dbReference type="GO" id="GO:1990481">
    <property type="term" value="P:mRNA pseudouridine synthesis"/>
    <property type="evidence" value="ECO:0007669"/>
    <property type="project" value="TreeGrafter"/>
</dbReference>
<evidence type="ECO:0000313" key="7">
    <source>
        <dbReference type="Proteomes" id="UP000053259"/>
    </source>
</evidence>
<reference evidence="6 7" key="1">
    <citation type="submission" date="2015-01" db="EMBL/GenBank/DDBJ databases">
        <title>The Genome Sequence of Ochroconis gallopava CBS43764.</title>
        <authorList>
            <consortium name="The Broad Institute Genomics Platform"/>
            <person name="Cuomo C."/>
            <person name="de Hoog S."/>
            <person name="Gorbushina A."/>
            <person name="Stielow B."/>
            <person name="Teixiera M."/>
            <person name="Abouelleil A."/>
            <person name="Chapman S.B."/>
            <person name="Priest M."/>
            <person name="Young S.K."/>
            <person name="Wortman J."/>
            <person name="Nusbaum C."/>
            <person name="Birren B."/>
        </authorList>
    </citation>
    <scope>NUCLEOTIDE SEQUENCE [LARGE SCALE GENOMIC DNA]</scope>
    <source>
        <strain evidence="6 7">CBS 43764</strain>
    </source>
</reference>
<dbReference type="HAMAP" id="MF_00171">
    <property type="entry name" value="TruA"/>
    <property type="match status" value="1"/>
</dbReference>
<feature type="compositionally biased region" description="Basic and acidic residues" evidence="4">
    <location>
        <begin position="608"/>
        <end position="623"/>
    </location>
</feature>
<dbReference type="VEuPathDB" id="FungiDB:PV09_06361"/>
<keyword evidence="2" id="KW-0819">tRNA processing</keyword>
<dbReference type="PANTHER" id="PTHR11142:SF5">
    <property type="entry name" value="TRNA PSEUDOURIDINE(38_39) SYNTHASE"/>
    <property type="match status" value="1"/>
</dbReference>
<dbReference type="SUPFAM" id="SSF55120">
    <property type="entry name" value="Pseudouridine synthase"/>
    <property type="match status" value="1"/>
</dbReference>
<organism evidence="6 7">
    <name type="scientific">Verruconis gallopava</name>
    <dbReference type="NCBI Taxonomy" id="253628"/>
    <lineage>
        <taxon>Eukaryota</taxon>
        <taxon>Fungi</taxon>
        <taxon>Dikarya</taxon>
        <taxon>Ascomycota</taxon>
        <taxon>Pezizomycotina</taxon>
        <taxon>Dothideomycetes</taxon>
        <taxon>Pleosporomycetidae</taxon>
        <taxon>Venturiales</taxon>
        <taxon>Sympoventuriaceae</taxon>
        <taxon>Verruconis</taxon>
    </lineage>
</organism>
<dbReference type="PANTHER" id="PTHR11142">
    <property type="entry name" value="PSEUDOURIDYLATE SYNTHASE"/>
    <property type="match status" value="1"/>
</dbReference>
<evidence type="ECO:0000256" key="3">
    <source>
        <dbReference type="ARBA" id="ARBA00023235"/>
    </source>
</evidence>
<protein>
    <submittedName>
        <fullName evidence="6">tRNA pseudouridine(38-40) synthase</fullName>
    </submittedName>
</protein>
<dbReference type="InterPro" id="IPR001406">
    <property type="entry name" value="PsdUridine_synth_TruA"/>
</dbReference>
<dbReference type="Gene3D" id="3.30.70.580">
    <property type="entry name" value="Pseudouridine synthase I, catalytic domain, N-terminal subdomain"/>
    <property type="match status" value="1"/>
</dbReference>
<dbReference type="EMBL" id="KN847550">
    <property type="protein sequence ID" value="KIW02205.1"/>
    <property type="molecule type" value="Genomic_DNA"/>
</dbReference>
<keyword evidence="3" id="KW-0413">Isomerase</keyword>
<feature type="region of interest" description="Disordered" evidence="4">
    <location>
        <begin position="649"/>
        <end position="668"/>
    </location>
</feature>
<feature type="compositionally biased region" description="Low complexity" evidence="4">
    <location>
        <begin position="84"/>
        <end position="95"/>
    </location>
</feature>
<dbReference type="AlphaFoldDB" id="A0A0D2A6K1"/>
<feature type="domain" description="Pseudouridine synthase I TruA alpha/beta" evidence="5">
    <location>
        <begin position="374"/>
        <end position="510"/>
    </location>
</feature>
<dbReference type="Pfam" id="PF01416">
    <property type="entry name" value="PseudoU_synth_1"/>
    <property type="match status" value="1"/>
</dbReference>
<dbReference type="GO" id="GO:0009982">
    <property type="term" value="F:pseudouridine synthase activity"/>
    <property type="evidence" value="ECO:0007669"/>
    <property type="project" value="InterPro"/>
</dbReference>
<proteinExistence type="inferred from homology"/>
<dbReference type="InterPro" id="IPR020097">
    <property type="entry name" value="PsdUridine_synth_TruA_a/b_dom"/>
</dbReference>
<dbReference type="HOGENOM" id="CLU_014673_2_3_1"/>
<evidence type="ECO:0000259" key="5">
    <source>
        <dbReference type="Pfam" id="PF01416"/>
    </source>
</evidence>
<evidence type="ECO:0000256" key="4">
    <source>
        <dbReference type="SAM" id="MobiDB-lite"/>
    </source>
</evidence>
<feature type="region of interest" description="Disordered" evidence="4">
    <location>
        <begin position="80"/>
        <end position="106"/>
    </location>
</feature>
<dbReference type="GO" id="GO:0005737">
    <property type="term" value="C:cytoplasm"/>
    <property type="evidence" value="ECO:0007669"/>
    <property type="project" value="TreeGrafter"/>
</dbReference>
<evidence type="ECO:0000313" key="6">
    <source>
        <dbReference type="EMBL" id="KIW02205.1"/>
    </source>
</evidence>
<dbReference type="Proteomes" id="UP000053259">
    <property type="component" value="Unassembled WGS sequence"/>
</dbReference>
<dbReference type="InParanoid" id="A0A0D2A6K1"/>
<feature type="region of interest" description="Disordered" evidence="4">
    <location>
        <begin position="591"/>
        <end position="623"/>
    </location>
</feature>